<dbReference type="SMART" id="SM00028">
    <property type="entry name" value="TPR"/>
    <property type="match status" value="2"/>
</dbReference>
<evidence type="ECO:0000259" key="10">
    <source>
        <dbReference type="Pfam" id="PF13844"/>
    </source>
</evidence>
<dbReference type="EMBL" id="RJVO01000001">
    <property type="protein sequence ID" value="ROH93290.1"/>
    <property type="molecule type" value="Genomic_DNA"/>
</dbReference>
<dbReference type="InterPro" id="IPR011990">
    <property type="entry name" value="TPR-like_helical_dom_sf"/>
</dbReference>
<dbReference type="InterPro" id="IPR029063">
    <property type="entry name" value="SAM-dependent_MTases_sf"/>
</dbReference>
<dbReference type="PANTHER" id="PTHR44835:SF1">
    <property type="entry name" value="PROTEIN O-GLCNAC TRANSFERASE"/>
    <property type="match status" value="1"/>
</dbReference>
<dbReference type="InterPro" id="IPR019734">
    <property type="entry name" value="TPR_rpt"/>
</dbReference>
<dbReference type="NCBIfam" id="TIGR01444">
    <property type="entry name" value="fkbM_fam"/>
    <property type="match status" value="1"/>
</dbReference>
<evidence type="ECO:0000313" key="12">
    <source>
        <dbReference type="Proteomes" id="UP000282106"/>
    </source>
</evidence>
<dbReference type="InterPro" id="IPR001296">
    <property type="entry name" value="Glyco_trans_1"/>
</dbReference>
<feature type="domain" description="O-GlcNAc transferase C-terminal" evidence="10">
    <location>
        <begin position="396"/>
        <end position="577"/>
    </location>
</feature>
<evidence type="ECO:0000256" key="4">
    <source>
        <dbReference type="ARBA" id="ARBA00022676"/>
    </source>
</evidence>
<name>A0A3N0VKQ8_9GAMM</name>
<evidence type="ECO:0000256" key="7">
    <source>
        <dbReference type="ARBA" id="ARBA00022803"/>
    </source>
</evidence>
<comment type="similarity">
    <text evidence="2">Belongs to the glycosyltransferase 41 family. O-GlcNAc transferase subfamily.</text>
</comment>
<dbReference type="GO" id="GO:0097363">
    <property type="term" value="F:protein O-acetylglucosaminyltransferase activity"/>
    <property type="evidence" value="ECO:0007669"/>
    <property type="project" value="UniProtKB-EC"/>
</dbReference>
<dbReference type="Pfam" id="PF05050">
    <property type="entry name" value="Methyltransf_21"/>
    <property type="match status" value="1"/>
</dbReference>
<evidence type="ECO:0000259" key="9">
    <source>
        <dbReference type="Pfam" id="PF05050"/>
    </source>
</evidence>
<organism evidence="11 12">
    <name type="scientific">Stagnimonas aquatica</name>
    <dbReference type="NCBI Taxonomy" id="2689987"/>
    <lineage>
        <taxon>Bacteria</taxon>
        <taxon>Pseudomonadati</taxon>
        <taxon>Pseudomonadota</taxon>
        <taxon>Gammaproteobacteria</taxon>
        <taxon>Nevskiales</taxon>
        <taxon>Nevskiaceae</taxon>
        <taxon>Stagnimonas</taxon>
    </lineage>
</organism>
<evidence type="ECO:0000256" key="1">
    <source>
        <dbReference type="ARBA" id="ARBA00004922"/>
    </source>
</evidence>
<feature type="domain" description="Methyltransferase FkbM" evidence="9">
    <location>
        <begin position="983"/>
        <end position="1130"/>
    </location>
</feature>
<dbReference type="GO" id="GO:0008168">
    <property type="term" value="F:methyltransferase activity"/>
    <property type="evidence" value="ECO:0007669"/>
    <property type="project" value="UniProtKB-KW"/>
</dbReference>
<dbReference type="Gene3D" id="3.40.50.11380">
    <property type="match status" value="1"/>
</dbReference>
<dbReference type="EC" id="2.4.1.255" evidence="3"/>
<sequence>MTVENSLWRAAYDRALALQGAGAQADALAQLKPLLGGAAPAPVQALAAQLHEQLGHYGEALRLYEALAARGPWQASLQNARGRLRAHHLRRPDEALALFDEVLTREPGNAEALFNRGNALRMLIRREEAIEAYRAVLPLHAEYAKVALLEIARQQRALHDYAGARISYLQLYHAGGGTLESIGYRLANEHHLWPPDPAAIARLAGELGARYAAQAPAVALPPPLERAPERRLRIGLVSADLWSHPVGFFLAPLLESAAARRADWFVYHNRAPQPDATTERLRARVTHWQDVADWPDERLARQIRQDGIDVLVDLSGYSAFHRLAAFAARPAPLQLSWLGYHGTTGLPFIDGVVADWHCVPAGEERFFTEPLLRLPHTRLCFTPPTDAPAVATAPVLRQGAVTFGCFQQGIKLGPQVLAAWARIAAALPQARWVLVSGDTESGDSDRDRLRRRCAEAGFAPAHLEIHGRRPMAEYLAAYAGVDLMLDTFPYPGGTTTAEALWMGVPTLTLSTPGMLGRQGEQIMKASGMPEWVTYSVDEYVARAVEAGRGAANAAWTALRPALRERLVTTPFFDGERFGRDWMALIEQRARAQAVPVPAQQARLLYYLPSFDRPFGGVKVIYEQVAALNRLGFRAFTHTPPGSRAGAYWDVQKHELPHWNPGPGDVVIAPEVMPADWLRAVKAQGASVWLLVQNWAYVAASFEGAPPGQAPSFEGALVVSDSTEAVVRRCFPQLPCWRVPPAITPVAPVAGSARAAIAYLPRKQPELARWLRAVWPRVFPDLADVEWIEIDGLPHAQVLERLRQARYFVSLQHQEGLGLPALEAMAAGCLVLGFAGVGGQEYARPDNGLWVTDGDGPSLLDTLAAALRRERSEPGAFDAMRRAGQQCVARYSPSAQDDALRQAFAEIVARSESGKAVVPSLPATWWVPVDVPGEGRSTRFYMDACGGRDQVAAAVSRAGWQAYEAPLPRVIAEFCRQRAPTFIDVGANTGFYSLLAAATGAAAVHAFEPVPEIGRMFLANVAQSGLQAKIQLHEKGLGATAARQALYLPWSGHGLIETSASLNRNFRSHHSGRLDIAVMTLDAFLDGEAADLGGRPVFIKIDVETMEPAVIQGGLRFIERHRPLMAVEILPEGDASFFERFCAVHRYRHLWLRPDRALQPSQDRIETCVDWRDHLLVPCESAAELLAQLGHALVAA</sequence>
<dbReference type="AlphaFoldDB" id="A0A3N0VKQ8"/>
<keyword evidence="7" id="KW-0802">TPR repeat</keyword>
<keyword evidence="11" id="KW-0489">Methyltransferase</keyword>
<evidence type="ECO:0000259" key="8">
    <source>
        <dbReference type="Pfam" id="PF00534"/>
    </source>
</evidence>
<accession>A0A3N0VKQ8</accession>
<reference evidence="11 12" key="1">
    <citation type="submission" date="2018-10" db="EMBL/GenBank/DDBJ databases">
        <authorList>
            <person name="Chen W.-M."/>
        </authorList>
    </citation>
    <scope>NUCLEOTIDE SEQUENCE [LARGE SCALE GENOMIC DNA]</scope>
    <source>
        <strain evidence="11 12">THS-13</strain>
    </source>
</reference>
<dbReference type="RefSeq" id="WP_123210145.1">
    <property type="nucleotide sequence ID" value="NZ_RJVO01000001.1"/>
</dbReference>
<dbReference type="Gene3D" id="3.40.50.2000">
    <property type="entry name" value="Glycogen Phosphorylase B"/>
    <property type="match status" value="2"/>
</dbReference>
<dbReference type="InterPro" id="IPR029489">
    <property type="entry name" value="OGT/SEC/SPY_C"/>
</dbReference>
<keyword evidence="6" id="KW-0677">Repeat</keyword>
<evidence type="ECO:0000256" key="6">
    <source>
        <dbReference type="ARBA" id="ARBA00022737"/>
    </source>
</evidence>
<dbReference type="Gene3D" id="3.40.50.150">
    <property type="entry name" value="Vaccinia Virus protein VP39"/>
    <property type="match status" value="1"/>
</dbReference>
<dbReference type="SUPFAM" id="SSF53756">
    <property type="entry name" value="UDP-Glycosyltransferase/glycogen phosphorylase"/>
    <property type="match status" value="2"/>
</dbReference>
<evidence type="ECO:0000313" key="11">
    <source>
        <dbReference type="EMBL" id="ROH93290.1"/>
    </source>
</evidence>
<evidence type="ECO:0000256" key="2">
    <source>
        <dbReference type="ARBA" id="ARBA00005386"/>
    </source>
</evidence>
<proteinExistence type="inferred from homology"/>
<dbReference type="SUPFAM" id="SSF53335">
    <property type="entry name" value="S-adenosyl-L-methionine-dependent methyltransferases"/>
    <property type="match status" value="1"/>
</dbReference>
<dbReference type="Pfam" id="PF13844">
    <property type="entry name" value="Glyco_transf_41"/>
    <property type="match status" value="2"/>
</dbReference>
<evidence type="ECO:0000256" key="5">
    <source>
        <dbReference type="ARBA" id="ARBA00022679"/>
    </source>
</evidence>
<dbReference type="GO" id="GO:0032259">
    <property type="term" value="P:methylation"/>
    <property type="evidence" value="ECO:0007669"/>
    <property type="project" value="UniProtKB-KW"/>
</dbReference>
<dbReference type="Gene3D" id="1.25.40.10">
    <property type="entry name" value="Tetratricopeptide repeat domain"/>
    <property type="match status" value="1"/>
</dbReference>
<evidence type="ECO:0000256" key="3">
    <source>
        <dbReference type="ARBA" id="ARBA00011970"/>
    </source>
</evidence>
<keyword evidence="5 11" id="KW-0808">Transferase</keyword>
<dbReference type="PANTHER" id="PTHR44835">
    <property type="entry name" value="UDP-N-ACETYLGLUCOSAMINE--PEPTIDE N-ACETYLGLUCOSAMINYLTRANSFERASE SPINDLY-RELATED"/>
    <property type="match status" value="1"/>
</dbReference>
<dbReference type="InterPro" id="IPR006342">
    <property type="entry name" value="FkbM_mtfrase"/>
</dbReference>
<dbReference type="Proteomes" id="UP000282106">
    <property type="component" value="Unassembled WGS sequence"/>
</dbReference>
<dbReference type="InterPro" id="IPR051939">
    <property type="entry name" value="Glycosyltr_41/O-GlcNAc_trsf"/>
</dbReference>
<dbReference type="Pfam" id="PF00534">
    <property type="entry name" value="Glycos_transf_1"/>
    <property type="match status" value="1"/>
</dbReference>
<keyword evidence="4" id="KW-0328">Glycosyltransferase</keyword>
<keyword evidence="12" id="KW-1185">Reference proteome</keyword>
<protein>
    <recommendedName>
        <fullName evidence="3">protein O-GlcNAc transferase</fullName>
        <ecNumber evidence="3">2.4.1.255</ecNumber>
    </recommendedName>
</protein>
<comment type="caution">
    <text evidence="11">The sequence shown here is derived from an EMBL/GenBank/DDBJ whole genome shotgun (WGS) entry which is preliminary data.</text>
</comment>
<feature type="domain" description="O-GlcNAc transferase C-terminal" evidence="10">
    <location>
        <begin position="227"/>
        <end position="377"/>
    </location>
</feature>
<dbReference type="SUPFAM" id="SSF48452">
    <property type="entry name" value="TPR-like"/>
    <property type="match status" value="1"/>
</dbReference>
<feature type="domain" description="Glycosyl transferase family 1" evidence="8">
    <location>
        <begin position="792"/>
        <end position="869"/>
    </location>
</feature>
<comment type="pathway">
    <text evidence="1">Protein modification; protein glycosylation.</text>
</comment>
<dbReference type="InParanoid" id="A0A3N0VKQ8"/>
<gene>
    <name evidence="11" type="ORF">ED208_01840</name>
</gene>